<dbReference type="Pfam" id="PF16487">
    <property type="entry name" value="ArgoMid"/>
    <property type="match status" value="1"/>
</dbReference>
<sequence>MYRGGPPGPGRGGYGPSGGGGYSGGGRGGPPGPSRGGYGGRGGGGGGGYGGGGRGGGPRPAPEEVVTLQTNCFLIKRLPQKEYYQYEVTINPEVKPFLKRQELLHKLQHVVEPNFFSPKCIYDGNVILFSSRVLPVQAYRDFNVSLSDNPSAGQSQSRGTAGRTPRGVYTIRISATSAEPVRPNHLRQLMSGQPSTAQTATATNLLQLLVRQAPNQNNVHNARAYFSQQGKRDIGGGLELWRGFFQSVRPVMDKIIVNVDTTMATVYKGGPVVDVACDFLGYQDVKGLEFRGRGDMMDYNRLKNFLKNLKVYIRTGPRPRLKTIKGLVMNAGSYEFVKDGETMTVQDYLKRTYSIHLRHPNIIGLVLSPPNAEPKIVVPLEVCDIKPGQLYKQKVPDQFTKDVVQFATLKPGERLSALTGQNTRYQLESPVQGYHRSDYILEAGMEIDTMPMNITGRFLQLPEVKFQNSDAVPDRGAWNLRNHQLCRPSKLGCWALLNFDHTTSSDRAMTNIVGGVVTACRRLGMTVESPIQYGPGNGQNVENLLEQARNVLMQTMRQRLDPALIPLLVIVLPEKPNPVLRQYVKWWSDVSAGIPTQCMQGGKKQAQGGPQYYENVALKINLRLNGTNFVVQSPAMKEFAKEPFMVMGADVGHPAPGMQRPSVTALTYSFDVHATRYNAISGIQPPRLEGIANIYNMVRGAVDNWGTINKAAPAKILFLRDGLSEGELQTVVVHEIGEIRRAIRDVWEHRKVQVSLPKLTYIVVGKRHHVTFFPTAGSRAADNNGNCLAGFATSDLKHPLMKDFYLQSHAAIQGTARSSHYIVIEDEIFRGDIDNIQNVAFALCHTYSKATRSVSIPSPVYYADLVCSRFNYHLHPKSDLHHSDGVSSHGGSQEYSFDLEAWQEGFKPLHTNMRNSMYFL</sequence>
<dbReference type="InterPro" id="IPR032473">
    <property type="entry name" value="Argonaute_Mid_dom"/>
</dbReference>
<dbReference type="InterPro" id="IPR032474">
    <property type="entry name" value="Argonaute_N"/>
</dbReference>
<dbReference type="EMBL" id="JBANRG010000154">
    <property type="protein sequence ID" value="KAK7433522.1"/>
    <property type="molecule type" value="Genomic_DNA"/>
</dbReference>
<feature type="compositionally biased region" description="Polar residues" evidence="1">
    <location>
        <begin position="145"/>
        <end position="159"/>
    </location>
</feature>
<dbReference type="CDD" id="cd02846">
    <property type="entry name" value="PAZ_argonaute_like"/>
    <property type="match status" value="1"/>
</dbReference>
<dbReference type="Gene3D" id="2.170.260.10">
    <property type="entry name" value="paz domain"/>
    <property type="match status" value="1"/>
</dbReference>
<evidence type="ECO:0000259" key="2">
    <source>
        <dbReference type="PROSITE" id="PS50821"/>
    </source>
</evidence>
<dbReference type="InterPro" id="IPR012337">
    <property type="entry name" value="RNaseH-like_sf"/>
</dbReference>
<dbReference type="PROSITE" id="PS50821">
    <property type="entry name" value="PAZ"/>
    <property type="match status" value="1"/>
</dbReference>
<dbReference type="SUPFAM" id="SSF53098">
    <property type="entry name" value="Ribonuclease H-like"/>
    <property type="match status" value="1"/>
</dbReference>
<gene>
    <name evidence="4" type="ORF">VKT23_020746</name>
</gene>
<name>A0ABR1IIF1_9AGAR</name>
<dbReference type="Pfam" id="PF02171">
    <property type="entry name" value="Piwi"/>
    <property type="match status" value="1"/>
</dbReference>
<dbReference type="Pfam" id="PF02170">
    <property type="entry name" value="PAZ"/>
    <property type="match status" value="1"/>
</dbReference>
<dbReference type="Gene3D" id="3.40.50.2300">
    <property type="match status" value="1"/>
</dbReference>
<keyword evidence="5" id="KW-1185">Reference proteome</keyword>
<dbReference type="PANTHER" id="PTHR22891">
    <property type="entry name" value="EUKARYOTIC TRANSLATION INITIATION FACTOR 2C"/>
    <property type="match status" value="1"/>
</dbReference>
<dbReference type="SMART" id="SM01163">
    <property type="entry name" value="DUF1785"/>
    <property type="match status" value="1"/>
</dbReference>
<dbReference type="Pfam" id="PF08699">
    <property type="entry name" value="ArgoL1"/>
    <property type="match status" value="1"/>
</dbReference>
<feature type="region of interest" description="Disordered" evidence="1">
    <location>
        <begin position="1"/>
        <end position="63"/>
    </location>
</feature>
<evidence type="ECO:0008006" key="6">
    <source>
        <dbReference type="Google" id="ProtNLM"/>
    </source>
</evidence>
<organism evidence="4 5">
    <name type="scientific">Marasmiellus scandens</name>
    <dbReference type="NCBI Taxonomy" id="2682957"/>
    <lineage>
        <taxon>Eukaryota</taxon>
        <taxon>Fungi</taxon>
        <taxon>Dikarya</taxon>
        <taxon>Basidiomycota</taxon>
        <taxon>Agaricomycotina</taxon>
        <taxon>Agaricomycetes</taxon>
        <taxon>Agaricomycetidae</taxon>
        <taxon>Agaricales</taxon>
        <taxon>Marasmiineae</taxon>
        <taxon>Omphalotaceae</taxon>
        <taxon>Marasmiellus</taxon>
    </lineage>
</organism>
<feature type="domain" description="PAZ" evidence="2">
    <location>
        <begin position="271"/>
        <end position="387"/>
    </location>
</feature>
<dbReference type="InterPro" id="IPR014811">
    <property type="entry name" value="ArgoL1"/>
</dbReference>
<evidence type="ECO:0000313" key="5">
    <source>
        <dbReference type="Proteomes" id="UP001498398"/>
    </source>
</evidence>
<protein>
    <recommendedName>
        <fullName evidence="6">Piwi-domain-containing protein</fullName>
    </recommendedName>
</protein>
<dbReference type="SMART" id="SM00950">
    <property type="entry name" value="Piwi"/>
    <property type="match status" value="1"/>
</dbReference>
<evidence type="ECO:0000313" key="4">
    <source>
        <dbReference type="EMBL" id="KAK7433522.1"/>
    </source>
</evidence>
<feature type="domain" description="Piwi" evidence="3">
    <location>
        <begin position="567"/>
        <end position="875"/>
    </location>
</feature>
<feature type="region of interest" description="Disordered" evidence="1">
    <location>
        <begin position="145"/>
        <end position="166"/>
    </location>
</feature>
<dbReference type="InterPro" id="IPR036085">
    <property type="entry name" value="PAZ_dom_sf"/>
</dbReference>
<dbReference type="Proteomes" id="UP001498398">
    <property type="component" value="Unassembled WGS sequence"/>
</dbReference>
<evidence type="ECO:0000259" key="3">
    <source>
        <dbReference type="PROSITE" id="PS50822"/>
    </source>
</evidence>
<evidence type="ECO:0000256" key="1">
    <source>
        <dbReference type="SAM" id="MobiDB-lite"/>
    </source>
</evidence>
<dbReference type="InterPro" id="IPR036397">
    <property type="entry name" value="RNaseH_sf"/>
</dbReference>
<feature type="compositionally biased region" description="Gly residues" evidence="1">
    <location>
        <begin position="10"/>
        <end position="58"/>
    </location>
</feature>
<comment type="caution">
    <text evidence="4">The sequence shown here is derived from an EMBL/GenBank/DDBJ whole genome shotgun (WGS) entry which is preliminary data.</text>
</comment>
<dbReference type="Gene3D" id="3.30.420.10">
    <property type="entry name" value="Ribonuclease H-like superfamily/Ribonuclease H"/>
    <property type="match status" value="1"/>
</dbReference>
<dbReference type="InterPro" id="IPR003100">
    <property type="entry name" value="PAZ_dom"/>
</dbReference>
<accession>A0ABR1IIF1</accession>
<dbReference type="PROSITE" id="PS50822">
    <property type="entry name" value="PIWI"/>
    <property type="match status" value="1"/>
</dbReference>
<dbReference type="InterPro" id="IPR003165">
    <property type="entry name" value="Piwi"/>
</dbReference>
<dbReference type="SUPFAM" id="SSF101690">
    <property type="entry name" value="PAZ domain"/>
    <property type="match status" value="1"/>
</dbReference>
<reference evidence="4 5" key="1">
    <citation type="submission" date="2024-01" db="EMBL/GenBank/DDBJ databases">
        <title>A draft genome for the cacao thread blight pathogen Marasmiellus scandens.</title>
        <authorList>
            <person name="Baruah I.K."/>
            <person name="Leung J."/>
            <person name="Bukari Y."/>
            <person name="Amoako-Attah I."/>
            <person name="Meinhardt L.W."/>
            <person name="Bailey B.A."/>
            <person name="Cohen S.P."/>
        </authorList>
    </citation>
    <scope>NUCLEOTIDE SEQUENCE [LARGE SCALE GENOMIC DNA]</scope>
    <source>
        <strain evidence="4 5">GH-19</strain>
    </source>
</reference>
<proteinExistence type="predicted"/>
<dbReference type="Pfam" id="PF16486">
    <property type="entry name" value="ArgoN"/>
    <property type="match status" value="1"/>
</dbReference>